<dbReference type="Proteomes" id="UP000548476">
    <property type="component" value="Unassembled WGS sequence"/>
</dbReference>
<dbReference type="AlphaFoldDB" id="A0A841FY20"/>
<evidence type="ECO:0000313" key="2">
    <source>
        <dbReference type="Proteomes" id="UP000548476"/>
    </source>
</evidence>
<keyword evidence="2" id="KW-1185">Reference proteome</keyword>
<proteinExistence type="predicted"/>
<comment type="caution">
    <text evidence="1">The sequence shown here is derived from an EMBL/GenBank/DDBJ whole genome shotgun (WGS) entry which is preliminary data.</text>
</comment>
<gene>
    <name evidence="1" type="ORF">HNR73_007520</name>
</gene>
<name>A0A841FY20_9ACTN</name>
<evidence type="ECO:0000313" key="1">
    <source>
        <dbReference type="EMBL" id="MBB6039623.1"/>
    </source>
</evidence>
<dbReference type="RefSeq" id="WP_184792712.1">
    <property type="nucleotide sequence ID" value="NZ_BONT01000028.1"/>
</dbReference>
<reference evidence="1 2" key="1">
    <citation type="submission" date="2020-08" db="EMBL/GenBank/DDBJ databases">
        <title>Genomic Encyclopedia of Type Strains, Phase IV (KMG-IV): sequencing the most valuable type-strain genomes for metagenomic binning, comparative biology and taxonomic classification.</title>
        <authorList>
            <person name="Goeker M."/>
        </authorList>
    </citation>
    <scope>NUCLEOTIDE SEQUENCE [LARGE SCALE GENOMIC DNA]</scope>
    <source>
        <strain evidence="1 2">YIM 65646</strain>
    </source>
</reference>
<sequence length="237" mass="25208">MTEAQPIGAPSAIRRQLGSALPPHVGEPHLFPVGHFAGPVYPHRGAAAPDSFEIRYRDGVFSLSAAEYVMWASAHGEPADLAGSPLTRADAEKAARLAGLDAPGPVLDGLRADGLVAFVPSDVEGARAFAMTHQIRPLALGLGNSPERPGVFEIGMPGAARVSVGYDVYHIWLFAHLAADLWSALAEMAREAADANAEENGEDRPRLVDDPDILLRHVIEALPVLISTSCVYLDRRA</sequence>
<accession>A0A841FY20</accession>
<protein>
    <submittedName>
        <fullName evidence="1">Uncharacterized protein</fullName>
    </submittedName>
</protein>
<organism evidence="1 2">
    <name type="scientific">Phytomonospora endophytica</name>
    <dbReference type="NCBI Taxonomy" id="714109"/>
    <lineage>
        <taxon>Bacteria</taxon>
        <taxon>Bacillati</taxon>
        <taxon>Actinomycetota</taxon>
        <taxon>Actinomycetes</taxon>
        <taxon>Micromonosporales</taxon>
        <taxon>Micromonosporaceae</taxon>
        <taxon>Phytomonospora</taxon>
    </lineage>
</organism>
<dbReference type="EMBL" id="JACHGT010000024">
    <property type="protein sequence ID" value="MBB6039623.1"/>
    <property type="molecule type" value="Genomic_DNA"/>
</dbReference>